<keyword evidence="3 7" id="KW-0313">Glucose metabolism</keyword>
<evidence type="ECO:0000313" key="11">
    <source>
        <dbReference type="Proteomes" id="UP000564677"/>
    </source>
</evidence>
<dbReference type="GO" id="GO:0004345">
    <property type="term" value="F:glucose-6-phosphate dehydrogenase activity"/>
    <property type="evidence" value="ECO:0007669"/>
    <property type="project" value="UniProtKB-UniRule"/>
</dbReference>
<dbReference type="Gene3D" id="3.30.360.10">
    <property type="entry name" value="Dihydrodipicolinate Reductase, domain 2"/>
    <property type="match status" value="1"/>
</dbReference>
<feature type="binding site" evidence="7">
    <location>
        <position position="46"/>
    </location>
    <ligand>
        <name>NADP(+)</name>
        <dbReference type="ChEBI" id="CHEBI:58349"/>
    </ligand>
</feature>
<dbReference type="PRINTS" id="PR00079">
    <property type="entry name" value="G6PDHDRGNASE"/>
</dbReference>
<dbReference type="InterPro" id="IPR022675">
    <property type="entry name" value="G6P_DH_C"/>
</dbReference>
<evidence type="ECO:0000313" key="10">
    <source>
        <dbReference type="EMBL" id="NIJ64347.1"/>
    </source>
</evidence>
<comment type="similarity">
    <text evidence="2 7">Belongs to the glucose-6-phosphate dehydrogenase family.</text>
</comment>
<evidence type="ECO:0000256" key="6">
    <source>
        <dbReference type="ARBA" id="ARBA00023277"/>
    </source>
</evidence>
<feature type="domain" description="Glucose-6-phosphate dehydrogenase NAD-binding" evidence="8">
    <location>
        <begin position="10"/>
        <end position="183"/>
    </location>
</feature>
<dbReference type="InterPro" id="IPR036291">
    <property type="entry name" value="NAD(P)-bd_dom_sf"/>
</dbReference>
<evidence type="ECO:0000259" key="8">
    <source>
        <dbReference type="Pfam" id="PF00479"/>
    </source>
</evidence>
<dbReference type="InterPro" id="IPR001282">
    <property type="entry name" value="G6P_DH"/>
</dbReference>
<dbReference type="Pfam" id="PF00479">
    <property type="entry name" value="G6PD_N"/>
    <property type="match status" value="1"/>
</dbReference>
<feature type="binding site" evidence="7">
    <location>
        <position position="174"/>
    </location>
    <ligand>
        <name>substrate</name>
    </ligand>
</feature>
<evidence type="ECO:0000256" key="4">
    <source>
        <dbReference type="ARBA" id="ARBA00022857"/>
    </source>
</evidence>
<evidence type="ECO:0000256" key="5">
    <source>
        <dbReference type="ARBA" id="ARBA00023002"/>
    </source>
</evidence>
<feature type="binding site" evidence="7">
    <location>
        <position position="231"/>
    </location>
    <ligand>
        <name>substrate</name>
    </ligand>
</feature>
<dbReference type="InterPro" id="IPR022674">
    <property type="entry name" value="G6P_DH_NAD-bd"/>
</dbReference>
<gene>
    <name evidence="7" type="primary">zwf</name>
    <name evidence="10" type="ORF">FHR20_001278</name>
</gene>
<keyword evidence="5 7" id="KW-0560">Oxidoreductase</keyword>
<comment type="pathway">
    <text evidence="1 7">Carbohydrate degradation; pentose phosphate pathway; D-ribulose 5-phosphate from D-glucose 6-phosphate (oxidative stage): step 1/3.</text>
</comment>
<dbReference type="SUPFAM" id="SSF55347">
    <property type="entry name" value="Glyceraldehyde-3-phosphate dehydrogenase-like, C-terminal domain"/>
    <property type="match status" value="1"/>
</dbReference>
<dbReference type="Proteomes" id="UP000564677">
    <property type="component" value="Unassembled WGS sequence"/>
</dbReference>
<dbReference type="Pfam" id="PF02781">
    <property type="entry name" value="G6PD_C"/>
    <property type="match status" value="1"/>
</dbReference>
<evidence type="ECO:0000256" key="3">
    <source>
        <dbReference type="ARBA" id="ARBA00022526"/>
    </source>
</evidence>
<dbReference type="PIRSF" id="PIRSF000110">
    <property type="entry name" value="G6PD"/>
    <property type="match status" value="1"/>
</dbReference>
<dbReference type="NCBIfam" id="TIGR00871">
    <property type="entry name" value="zwf"/>
    <property type="match status" value="1"/>
</dbReference>
<evidence type="ECO:0000256" key="2">
    <source>
        <dbReference type="ARBA" id="ARBA00009975"/>
    </source>
</evidence>
<dbReference type="AlphaFoldDB" id="A0A7X5ZUQ9"/>
<dbReference type="InterPro" id="IPR019796">
    <property type="entry name" value="G6P_DH_AS"/>
</dbReference>
<feature type="binding site" evidence="7">
    <location>
        <position position="212"/>
    </location>
    <ligand>
        <name>substrate</name>
    </ligand>
</feature>
<sequence length="485" mass="53672">MRQPAGKLLLFGATGDLSQRMLLPSLYGLHADGLLPEGLTITGTARSDYDDAGFRAFAREALDHFVPADRKDDSAVGSFLERLFYQRLDASKTEGFAALAEKLGDISNGLAIFLSTAPSLFGPTIKGLESAGLTGANVRIGLEKPLGVDLASSRIVNDIVAEAFPEDRTFRIDHYLGKETVQNILALRFGNSLFEPVWNAQGIDHVQITVSETVGLEGRAGYYDDVGALRDMVQNHMLQLLALIAMEPPARFDGTSIRDEKVKVLRSLRPVAGVDVPNLTVTGQYGGGAVKGEIVRSYDTDLEKPSDTETFVAIKAHVDNWRWHGVPFYLRTGKRLAERRSEIVIQFKPVPHSIFADRGGALQPNILVIRLQPEEYIQLRVMAKQPGLDREGIRLKEVPLNLSLEHEFAGTRRRIAYERLFLDLIEGDPTLFVRRDEVEAQWEWIDAIREGWKAGGVKPRPYASGSWGPSAAIALTERDGVTWNE</sequence>
<dbReference type="GO" id="GO:0006006">
    <property type="term" value="P:glucose metabolic process"/>
    <property type="evidence" value="ECO:0007669"/>
    <property type="project" value="UniProtKB-KW"/>
</dbReference>
<keyword evidence="4 7" id="KW-0521">NADP</keyword>
<dbReference type="EC" id="1.1.1.49" evidence="7"/>
<organism evidence="10 11">
    <name type="scientific">Sphingomonas leidyi</name>
    <dbReference type="NCBI Taxonomy" id="68569"/>
    <lineage>
        <taxon>Bacteria</taxon>
        <taxon>Pseudomonadati</taxon>
        <taxon>Pseudomonadota</taxon>
        <taxon>Alphaproteobacteria</taxon>
        <taxon>Sphingomonadales</taxon>
        <taxon>Sphingomonadaceae</taxon>
        <taxon>Sphingomonas</taxon>
    </lineage>
</organism>
<accession>A0A7X5ZUQ9</accession>
<comment type="catalytic activity">
    <reaction evidence="7">
        <text>D-glucose 6-phosphate + NADP(+) = 6-phospho-D-glucono-1,5-lactone + NADPH + H(+)</text>
        <dbReference type="Rhea" id="RHEA:15841"/>
        <dbReference type="ChEBI" id="CHEBI:15378"/>
        <dbReference type="ChEBI" id="CHEBI:57783"/>
        <dbReference type="ChEBI" id="CHEBI:57955"/>
        <dbReference type="ChEBI" id="CHEBI:58349"/>
        <dbReference type="ChEBI" id="CHEBI:61548"/>
        <dbReference type="EC" id="1.1.1.49"/>
    </reaction>
</comment>
<dbReference type="RefSeq" id="WP_167298717.1">
    <property type="nucleotide sequence ID" value="NZ_JAASQV010000001.1"/>
</dbReference>
<feature type="active site" description="Proton acceptor" evidence="7">
    <location>
        <position position="236"/>
    </location>
</feature>
<evidence type="ECO:0000256" key="7">
    <source>
        <dbReference type="HAMAP-Rule" id="MF_00966"/>
    </source>
</evidence>
<dbReference type="GO" id="GO:0005829">
    <property type="term" value="C:cytosol"/>
    <property type="evidence" value="ECO:0007669"/>
    <property type="project" value="TreeGrafter"/>
</dbReference>
<name>A0A7X5ZUQ9_9SPHN</name>
<feature type="binding site" evidence="7">
    <location>
        <position position="144"/>
    </location>
    <ligand>
        <name>NADP(+)</name>
        <dbReference type="ChEBI" id="CHEBI:58349"/>
    </ligand>
</feature>
<feature type="binding site" evidence="7">
    <location>
        <position position="178"/>
    </location>
    <ligand>
        <name>substrate</name>
    </ligand>
</feature>
<evidence type="ECO:0000256" key="1">
    <source>
        <dbReference type="ARBA" id="ARBA00004937"/>
    </source>
</evidence>
<keyword evidence="11" id="KW-1185">Reference proteome</keyword>
<feature type="binding site" evidence="7">
    <location>
        <position position="334"/>
    </location>
    <ligand>
        <name>substrate</name>
    </ligand>
</feature>
<dbReference type="SUPFAM" id="SSF51735">
    <property type="entry name" value="NAD(P)-binding Rossmann-fold domains"/>
    <property type="match status" value="1"/>
</dbReference>
<comment type="caution">
    <text evidence="7">Lacks conserved residue(s) required for the propagation of feature annotation.</text>
</comment>
<comment type="caution">
    <text evidence="10">The sequence shown here is derived from an EMBL/GenBank/DDBJ whole genome shotgun (WGS) entry which is preliminary data.</text>
</comment>
<evidence type="ECO:0000259" key="9">
    <source>
        <dbReference type="Pfam" id="PF02781"/>
    </source>
</evidence>
<dbReference type="EMBL" id="JAASQV010000001">
    <property type="protein sequence ID" value="NIJ64347.1"/>
    <property type="molecule type" value="Genomic_DNA"/>
</dbReference>
<dbReference type="GO" id="GO:0009051">
    <property type="term" value="P:pentose-phosphate shunt, oxidative branch"/>
    <property type="evidence" value="ECO:0007669"/>
    <property type="project" value="TreeGrafter"/>
</dbReference>
<dbReference type="PANTHER" id="PTHR23429">
    <property type="entry name" value="GLUCOSE-6-PHOSPHATE 1-DEHYDROGENASE G6PD"/>
    <property type="match status" value="1"/>
</dbReference>
<comment type="function">
    <text evidence="7">Catalyzes the oxidation of glucose 6-phosphate to 6-phosphogluconolactone.</text>
</comment>
<proteinExistence type="inferred from homology"/>
<reference evidence="10 11" key="1">
    <citation type="submission" date="2020-03" db="EMBL/GenBank/DDBJ databases">
        <title>Genomic Encyclopedia of Type Strains, Phase IV (KMG-IV): sequencing the most valuable type-strain genomes for metagenomic binning, comparative biology and taxonomic classification.</title>
        <authorList>
            <person name="Goeker M."/>
        </authorList>
    </citation>
    <scope>NUCLEOTIDE SEQUENCE [LARGE SCALE GENOMIC DNA]</scope>
    <source>
        <strain evidence="10 11">DSM 4733</strain>
    </source>
</reference>
<dbReference type="Gene3D" id="3.40.50.720">
    <property type="entry name" value="NAD(P)-binding Rossmann-like Domain"/>
    <property type="match status" value="1"/>
</dbReference>
<keyword evidence="6 7" id="KW-0119">Carbohydrate metabolism</keyword>
<dbReference type="PROSITE" id="PS00069">
    <property type="entry name" value="G6P_DEHYDROGENASE"/>
    <property type="match status" value="1"/>
</dbReference>
<dbReference type="GO" id="GO:0050661">
    <property type="term" value="F:NADP binding"/>
    <property type="evidence" value="ECO:0007669"/>
    <property type="project" value="UniProtKB-UniRule"/>
</dbReference>
<dbReference type="UniPathway" id="UPA00115">
    <property type="reaction ID" value="UER00408"/>
</dbReference>
<dbReference type="HAMAP" id="MF_00966">
    <property type="entry name" value="G6PD"/>
    <property type="match status" value="1"/>
</dbReference>
<dbReference type="PANTHER" id="PTHR23429:SF0">
    <property type="entry name" value="GLUCOSE-6-PHOSPHATE 1-DEHYDROGENASE"/>
    <property type="match status" value="1"/>
</dbReference>
<feature type="domain" description="Glucose-6-phosphate dehydrogenase C-terminal" evidence="9">
    <location>
        <begin position="185"/>
        <end position="484"/>
    </location>
</feature>
<protein>
    <recommendedName>
        <fullName evidence="7">Glucose-6-phosphate 1-dehydrogenase</fullName>
        <shortName evidence="7">G6PD</shortName>
        <ecNumber evidence="7">1.1.1.49</ecNumber>
    </recommendedName>
</protein>